<dbReference type="PROSITE" id="PS01075">
    <property type="entry name" value="ACETATE_KINASE_1"/>
    <property type="match status" value="1"/>
</dbReference>
<evidence type="ECO:0000256" key="6">
    <source>
        <dbReference type="ARBA" id="ARBA00022777"/>
    </source>
</evidence>
<feature type="binding site" evidence="9">
    <location>
        <begin position="333"/>
        <end position="337"/>
    </location>
    <ligand>
        <name>ATP</name>
        <dbReference type="ChEBI" id="CHEBI:30616"/>
    </ligand>
</feature>
<dbReference type="UniPathway" id="UPA00340">
    <property type="reaction ID" value="UER00458"/>
</dbReference>
<keyword evidence="12" id="KW-1185">Reference proteome</keyword>
<keyword evidence="4 9" id="KW-0479">Metal-binding</keyword>
<dbReference type="EMBL" id="CP043420">
    <property type="protein sequence ID" value="QEL11746.1"/>
    <property type="molecule type" value="Genomic_DNA"/>
</dbReference>
<keyword evidence="2 9" id="KW-0963">Cytoplasm</keyword>
<dbReference type="AlphaFoldDB" id="A0A1S1NU15"/>
<feature type="active site" description="Proton donor/acceptor" evidence="9">
    <location>
        <position position="155"/>
    </location>
</feature>
<comment type="function">
    <text evidence="9">Catalyzes the formation of acetyl phosphate from acetate and ATP. Can also catalyze the reverse reaction.</text>
</comment>
<keyword evidence="6 9" id="KW-0418">Kinase</keyword>
<feature type="binding site" evidence="9">
    <location>
        <position position="13"/>
    </location>
    <ligand>
        <name>Mg(2+)</name>
        <dbReference type="ChEBI" id="CHEBI:18420"/>
    </ligand>
</feature>
<feature type="site" description="Transition state stabilizer" evidence="9">
    <location>
        <position position="186"/>
    </location>
</feature>
<protein>
    <recommendedName>
        <fullName evidence="9">Acetate kinase</fullName>
        <ecNumber evidence="9">2.7.2.1</ecNumber>
    </recommendedName>
    <alternativeName>
        <fullName evidence="9">Acetokinase</fullName>
    </alternativeName>
</protein>
<dbReference type="InterPro" id="IPR043129">
    <property type="entry name" value="ATPase_NBD"/>
</dbReference>
<dbReference type="GO" id="GO:0006085">
    <property type="term" value="P:acetyl-CoA biosynthetic process"/>
    <property type="evidence" value="ECO:0007669"/>
    <property type="project" value="UniProtKB-UniRule"/>
</dbReference>
<dbReference type="HAMAP" id="MF_00020">
    <property type="entry name" value="Acetate_kinase"/>
    <property type="match status" value="1"/>
</dbReference>
<dbReference type="NCBIfam" id="TIGR00016">
    <property type="entry name" value="ackA"/>
    <property type="match status" value="1"/>
</dbReference>
<feature type="binding site" evidence="9">
    <location>
        <position position="98"/>
    </location>
    <ligand>
        <name>substrate</name>
    </ligand>
</feature>
<evidence type="ECO:0000256" key="10">
    <source>
        <dbReference type="RuleBase" id="RU003835"/>
    </source>
</evidence>
<comment type="cofactor">
    <cofactor evidence="9">
        <name>Mg(2+)</name>
        <dbReference type="ChEBI" id="CHEBI:18420"/>
    </cofactor>
    <cofactor evidence="9">
        <name>Mn(2+)</name>
        <dbReference type="ChEBI" id="CHEBI:29035"/>
    </cofactor>
    <text evidence="9">Mg(2+). Can also accept Mn(2+).</text>
</comment>
<dbReference type="PRINTS" id="PR00471">
    <property type="entry name" value="ACETATEKNASE"/>
</dbReference>
<organism evidence="11 12">
    <name type="scientific">Kushneria phosphatilytica</name>
    <dbReference type="NCBI Taxonomy" id="657387"/>
    <lineage>
        <taxon>Bacteria</taxon>
        <taxon>Pseudomonadati</taxon>
        <taxon>Pseudomonadota</taxon>
        <taxon>Gammaproteobacteria</taxon>
        <taxon>Oceanospirillales</taxon>
        <taxon>Halomonadaceae</taxon>
        <taxon>Kushneria</taxon>
    </lineage>
</organism>
<dbReference type="GO" id="GO:0005524">
    <property type="term" value="F:ATP binding"/>
    <property type="evidence" value="ECO:0007669"/>
    <property type="project" value="UniProtKB-KW"/>
</dbReference>
<dbReference type="Gene3D" id="3.30.420.40">
    <property type="match status" value="2"/>
</dbReference>
<evidence type="ECO:0000313" key="11">
    <source>
        <dbReference type="EMBL" id="QEL11746.1"/>
    </source>
</evidence>
<dbReference type="GO" id="GO:0000287">
    <property type="term" value="F:magnesium ion binding"/>
    <property type="evidence" value="ECO:0007669"/>
    <property type="project" value="UniProtKB-UniRule"/>
</dbReference>
<dbReference type="GO" id="GO:0005829">
    <property type="term" value="C:cytosol"/>
    <property type="evidence" value="ECO:0007669"/>
    <property type="project" value="TreeGrafter"/>
</dbReference>
<evidence type="ECO:0000256" key="1">
    <source>
        <dbReference type="ARBA" id="ARBA00008748"/>
    </source>
</evidence>
<keyword evidence="8 9" id="KW-0460">Magnesium</keyword>
<dbReference type="InterPro" id="IPR004372">
    <property type="entry name" value="Ac/propionate_kinase"/>
</dbReference>
<comment type="similarity">
    <text evidence="1 9 10">Belongs to the acetokinase family.</text>
</comment>
<dbReference type="OrthoDB" id="9802453at2"/>
<evidence type="ECO:0000313" key="12">
    <source>
        <dbReference type="Proteomes" id="UP000322553"/>
    </source>
</evidence>
<keyword evidence="7 9" id="KW-0067">ATP-binding</keyword>
<comment type="subcellular location">
    <subcellularLocation>
        <location evidence="9">Cytoplasm</location>
    </subcellularLocation>
</comment>
<dbReference type="PANTHER" id="PTHR21060">
    <property type="entry name" value="ACETATE KINASE"/>
    <property type="match status" value="1"/>
</dbReference>
<dbReference type="PANTHER" id="PTHR21060:SF21">
    <property type="entry name" value="ACETATE KINASE"/>
    <property type="match status" value="1"/>
</dbReference>
<comment type="caution">
    <text evidence="9">Lacks conserved residue(s) required for the propagation of feature annotation.</text>
</comment>
<dbReference type="GO" id="GO:0006083">
    <property type="term" value="P:acetate metabolic process"/>
    <property type="evidence" value="ECO:0007669"/>
    <property type="project" value="TreeGrafter"/>
</dbReference>
<sequence>MPNSERTVIIGVNAGSSSIKLSLYSADKQTPLELLAHAQLDGIGTHPHLAGHLADGTSLADETLSEQEVPDHDHAYERIRHMLDEQLDAFRPVAVGHRIVHGGRFFDAPVIIDEQVRERIASLTPMAPLHQPHHLSGIDAVSRFAPDVLQVACFDSAFHQARPEIAQLTGLPYRYFEEGIRRYGFHGLSYEYIAQRLREIDAKLAQGRVIVAHLGNGASLCAMENGRSRDTTMSFTALDGLPMGTRCGALDPGAVLYLQGQHELDEEALQHLLYHESGLLGLSGIDSDMQVLLESDDPAAQRAIDFFVYRTAQEMGRMAVTLGGVDGIVFTAGIGEHAAPIREAIIERLAPLWSVRLDETANRGEVPRLISSDDSAITVRVVPTDEEAMLAEHTWQLWRSH</sequence>
<dbReference type="InterPro" id="IPR023865">
    <property type="entry name" value="Aliphatic_acid_kinase_CS"/>
</dbReference>
<comment type="subunit">
    <text evidence="9">Homodimer.</text>
</comment>
<evidence type="ECO:0000256" key="3">
    <source>
        <dbReference type="ARBA" id="ARBA00022679"/>
    </source>
</evidence>
<keyword evidence="5 9" id="KW-0547">Nucleotide-binding</keyword>
<dbReference type="GO" id="GO:0008776">
    <property type="term" value="F:acetate kinase activity"/>
    <property type="evidence" value="ECO:0007669"/>
    <property type="project" value="UniProtKB-UniRule"/>
</dbReference>
<dbReference type="InterPro" id="IPR000890">
    <property type="entry name" value="Aliphatic_acid_kin_short-chain"/>
</dbReference>
<dbReference type="PIRSF" id="PIRSF000722">
    <property type="entry name" value="Acetate_prop_kin"/>
    <property type="match status" value="1"/>
</dbReference>
<dbReference type="EC" id="2.7.2.1" evidence="9"/>
<evidence type="ECO:0000256" key="9">
    <source>
        <dbReference type="HAMAP-Rule" id="MF_00020"/>
    </source>
</evidence>
<dbReference type="SUPFAM" id="SSF53067">
    <property type="entry name" value="Actin-like ATPase domain"/>
    <property type="match status" value="2"/>
</dbReference>
<dbReference type="KEGG" id="kuy:FY550_11745"/>
<feature type="site" description="Transition state stabilizer" evidence="9">
    <location>
        <position position="246"/>
    </location>
</feature>
<evidence type="ECO:0000256" key="4">
    <source>
        <dbReference type="ARBA" id="ARBA00022723"/>
    </source>
</evidence>
<dbReference type="STRING" id="657387.BH688_10680"/>
<feature type="binding site" evidence="9">
    <location>
        <position position="386"/>
    </location>
    <ligand>
        <name>Mg(2+)</name>
        <dbReference type="ChEBI" id="CHEBI:18420"/>
    </ligand>
</feature>
<reference evidence="11 12" key="1">
    <citation type="submission" date="2019-08" db="EMBL/GenBank/DDBJ databases">
        <title>Complete genome sequence of Kushneria sp. YCWA18, a halophilic phosphate-solubilizing bacterium isolated from Daqiao saltern in China.</title>
        <authorList>
            <person name="Du G.-X."/>
            <person name="Qu L.-Y."/>
        </authorList>
    </citation>
    <scope>NUCLEOTIDE SEQUENCE [LARGE SCALE GENOMIC DNA]</scope>
    <source>
        <strain evidence="11 12">YCWA18</strain>
    </source>
</reference>
<name>A0A1S1NU15_9GAMM</name>
<keyword evidence="3 9" id="KW-0808">Transferase</keyword>
<accession>A0A1S1NU15</accession>
<comment type="catalytic activity">
    <reaction evidence="9">
        <text>acetate + ATP = acetyl phosphate + ADP</text>
        <dbReference type="Rhea" id="RHEA:11352"/>
        <dbReference type="ChEBI" id="CHEBI:22191"/>
        <dbReference type="ChEBI" id="CHEBI:30089"/>
        <dbReference type="ChEBI" id="CHEBI:30616"/>
        <dbReference type="ChEBI" id="CHEBI:456216"/>
        <dbReference type="EC" id="2.7.2.1"/>
    </reaction>
</comment>
<evidence type="ECO:0000256" key="7">
    <source>
        <dbReference type="ARBA" id="ARBA00022840"/>
    </source>
</evidence>
<feature type="binding site" evidence="9">
    <location>
        <position position="20"/>
    </location>
    <ligand>
        <name>ATP</name>
        <dbReference type="ChEBI" id="CHEBI:30616"/>
    </ligand>
</feature>
<proteinExistence type="inferred from homology"/>
<dbReference type="Pfam" id="PF00871">
    <property type="entry name" value="Acetate_kinase"/>
    <property type="match status" value="1"/>
</dbReference>
<evidence type="ECO:0000256" key="8">
    <source>
        <dbReference type="ARBA" id="ARBA00022842"/>
    </source>
</evidence>
<dbReference type="RefSeq" id="WP_070979321.1">
    <property type="nucleotide sequence ID" value="NZ_CP043420.1"/>
</dbReference>
<evidence type="ECO:0000256" key="5">
    <source>
        <dbReference type="ARBA" id="ARBA00022741"/>
    </source>
</evidence>
<evidence type="ECO:0000256" key="2">
    <source>
        <dbReference type="ARBA" id="ARBA00022490"/>
    </source>
</evidence>
<feature type="binding site" evidence="9">
    <location>
        <begin position="213"/>
        <end position="217"/>
    </location>
    <ligand>
        <name>ATP</name>
        <dbReference type="ChEBI" id="CHEBI:30616"/>
    </ligand>
</feature>
<dbReference type="PROSITE" id="PS01076">
    <property type="entry name" value="ACETATE_KINASE_2"/>
    <property type="match status" value="1"/>
</dbReference>
<comment type="pathway">
    <text evidence="9">Metabolic intermediate biosynthesis; acetyl-CoA biosynthesis; acetyl-CoA from acetate: step 1/2.</text>
</comment>
<dbReference type="Proteomes" id="UP000322553">
    <property type="component" value="Chromosome"/>
</dbReference>
<gene>
    <name evidence="9" type="primary">ackA</name>
    <name evidence="11" type="ORF">FY550_11745</name>
</gene>